<dbReference type="AlphaFoldDB" id="I9SCA3"/>
<protein>
    <submittedName>
        <fullName evidence="2">Uncharacterized protein</fullName>
    </submittedName>
</protein>
<evidence type="ECO:0000313" key="3">
    <source>
        <dbReference type="Proteomes" id="UP000003089"/>
    </source>
</evidence>
<dbReference type="HOGENOM" id="CLU_1861218_0_0_10"/>
<keyword evidence="1" id="KW-0472">Membrane</keyword>
<proteinExistence type="predicted"/>
<keyword evidence="3" id="KW-1185">Reference proteome</keyword>
<accession>I9SCA3</accession>
<gene>
    <name evidence="2" type="ORF">HMPREF1068_00666</name>
</gene>
<dbReference type="EMBL" id="AGXS01000011">
    <property type="protein sequence ID" value="EIY53496.1"/>
    <property type="molecule type" value="Genomic_DNA"/>
</dbReference>
<organism evidence="2 3">
    <name type="scientific">Bacteroides nordii CL02T12C05</name>
    <dbReference type="NCBI Taxonomy" id="997884"/>
    <lineage>
        <taxon>Bacteria</taxon>
        <taxon>Pseudomonadati</taxon>
        <taxon>Bacteroidota</taxon>
        <taxon>Bacteroidia</taxon>
        <taxon>Bacteroidales</taxon>
        <taxon>Bacteroidaceae</taxon>
        <taxon>Bacteroides</taxon>
    </lineage>
</organism>
<dbReference type="PATRIC" id="fig|997884.3.peg.678"/>
<evidence type="ECO:0000313" key="2">
    <source>
        <dbReference type="EMBL" id="EIY53496.1"/>
    </source>
</evidence>
<feature type="transmembrane region" description="Helical" evidence="1">
    <location>
        <begin position="9"/>
        <end position="29"/>
    </location>
</feature>
<reference evidence="2 3" key="1">
    <citation type="submission" date="2012-02" db="EMBL/GenBank/DDBJ databases">
        <title>The Genome Sequence of Bacteroides nordii CL02T12C05.</title>
        <authorList>
            <consortium name="The Broad Institute Genome Sequencing Platform"/>
            <person name="Earl A."/>
            <person name="Ward D."/>
            <person name="Feldgarden M."/>
            <person name="Gevers D."/>
            <person name="Zitomersky N.L."/>
            <person name="Coyne M.J."/>
            <person name="Comstock L.E."/>
            <person name="Young S.K."/>
            <person name="Zeng Q."/>
            <person name="Gargeya S."/>
            <person name="Fitzgerald M."/>
            <person name="Haas B."/>
            <person name="Abouelleil A."/>
            <person name="Alvarado L."/>
            <person name="Arachchi H.M."/>
            <person name="Berlin A."/>
            <person name="Chapman S.B."/>
            <person name="Gearin G."/>
            <person name="Goldberg J."/>
            <person name="Griggs A."/>
            <person name="Gujja S."/>
            <person name="Hansen M."/>
            <person name="Heiman D."/>
            <person name="Howarth C."/>
            <person name="Larimer J."/>
            <person name="Lui A."/>
            <person name="MacDonald P.J.P."/>
            <person name="McCowen C."/>
            <person name="Montmayeur A."/>
            <person name="Murphy C."/>
            <person name="Neiman D."/>
            <person name="Pearson M."/>
            <person name="Priest M."/>
            <person name="Roberts A."/>
            <person name="Saif S."/>
            <person name="Shea T."/>
            <person name="Sisk P."/>
            <person name="Stolte C."/>
            <person name="Sykes S."/>
            <person name="Wortman J."/>
            <person name="Nusbaum C."/>
            <person name="Birren B."/>
        </authorList>
    </citation>
    <scope>NUCLEOTIDE SEQUENCE [LARGE SCALE GENOMIC DNA]</scope>
    <source>
        <strain evidence="2 3">CL02T12C05</strain>
    </source>
</reference>
<keyword evidence="1" id="KW-0812">Transmembrane</keyword>
<keyword evidence="1" id="KW-1133">Transmembrane helix</keyword>
<dbReference type="STRING" id="997884.HMPREF1068_00666"/>
<dbReference type="Proteomes" id="UP000003089">
    <property type="component" value="Unassembled WGS sequence"/>
</dbReference>
<comment type="caution">
    <text evidence="2">The sequence shown here is derived from an EMBL/GenBank/DDBJ whole genome shotgun (WGS) entry which is preliminary data.</text>
</comment>
<dbReference type="eggNOG" id="ENOG50311XV">
    <property type="taxonomic scope" value="Bacteria"/>
</dbReference>
<evidence type="ECO:0000256" key="1">
    <source>
        <dbReference type="SAM" id="Phobius"/>
    </source>
</evidence>
<dbReference type="RefSeq" id="WP_002558882.1">
    <property type="nucleotide sequence ID" value="NZ_JH724314.1"/>
</dbReference>
<name>I9SCA3_9BACE</name>
<sequence length="138" mass="15948">MRYSYRKYAILIAIISATLGVIIAFIYFFNSFHLLEAKPILLSQEYRGYTENNHSGKTEYNYIETINFYYIGGGATNNDCIQVRKQNNTTKKEIILGTFEKYKILVSYCFNGDSLTLILKHNFDCNSGCDTYVININE</sequence>